<reference evidence="3 4" key="1">
    <citation type="journal article" date="2016" name="Nat. Commun.">
        <title>Thousands of microbial genomes shed light on interconnected biogeochemical processes in an aquifer system.</title>
        <authorList>
            <person name="Anantharaman K."/>
            <person name="Brown C.T."/>
            <person name="Hug L.A."/>
            <person name="Sharon I."/>
            <person name="Castelle C.J."/>
            <person name="Probst A.J."/>
            <person name="Thomas B.C."/>
            <person name="Singh A."/>
            <person name="Wilkins M.J."/>
            <person name="Karaoz U."/>
            <person name="Brodie E.L."/>
            <person name="Williams K.H."/>
            <person name="Hubbard S.S."/>
            <person name="Banfield J.F."/>
        </authorList>
    </citation>
    <scope>NUCLEOTIDE SEQUENCE [LARGE SCALE GENOMIC DNA]</scope>
</reference>
<dbReference type="AlphaFoldDB" id="A0A1G2KG23"/>
<dbReference type="PANTHER" id="PTHR40588:SF1">
    <property type="entry name" value="MRNA INTERFERASE TOXIN YAFQ"/>
    <property type="match status" value="1"/>
</dbReference>
<dbReference type="STRING" id="1802270.A3C07_03040"/>
<comment type="caution">
    <text evidence="3">The sequence shown here is derived from an EMBL/GenBank/DDBJ whole genome shotgun (WGS) entry which is preliminary data.</text>
</comment>
<name>A0A1G2KG23_9BACT</name>
<dbReference type="Pfam" id="PF15738">
    <property type="entry name" value="YafQ_toxin"/>
    <property type="match status" value="1"/>
</dbReference>
<dbReference type="EMBL" id="MHQI01000066">
    <property type="protein sequence ID" value="OGZ98389.1"/>
    <property type="molecule type" value="Genomic_DNA"/>
</dbReference>
<dbReference type="Proteomes" id="UP000179023">
    <property type="component" value="Unassembled WGS sequence"/>
</dbReference>
<protein>
    <recommendedName>
        <fullName evidence="5">Addiction module toxin RelE</fullName>
    </recommendedName>
</protein>
<dbReference type="GO" id="GO:0004521">
    <property type="term" value="F:RNA endonuclease activity"/>
    <property type="evidence" value="ECO:0007669"/>
    <property type="project" value="TreeGrafter"/>
</dbReference>
<dbReference type="NCBIfam" id="TIGR02385">
    <property type="entry name" value="RelE_StbE"/>
    <property type="match status" value="1"/>
</dbReference>
<gene>
    <name evidence="3" type="ORF">A3C07_03040</name>
</gene>
<evidence type="ECO:0008006" key="5">
    <source>
        <dbReference type="Google" id="ProtNLM"/>
    </source>
</evidence>
<dbReference type="GO" id="GO:0006415">
    <property type="term" value="P:translational termination"/>
    <property type="evidence" value="ECO:0007669"/>
    <property type="project" value="TreeGrafter"/>
</dbReference>
<feature type="active site" description="Proton donor" evidence="2">
    <location>
        <position position="88"/>
    </location>
</feature>
<proteinExistence type="predicted"/>
<evidence type="ECO:0000256" key="1">
    <source>
        <dbReference type="ARBA" id="ARBA00022649"/>
    </source>
</evidence>
<dbReference type="PANTHER" id="PTHR40588">
    <property type="entry name" value="MRNA INTERFERASE TOXIN YAFQ"/>
    <property type="match status" value="1"/>
</dbReference>
<dbReference type="InterPro" id="IPR004386">
    <property type="entry name" value="Toxin_YafQ-like"/>
</dbReference>
<dbReference type="SUPFAM" id="SSF143011">
    <property type="entry name" value="RelE-like"/>
    <property type="match status" value="1"/>
</dbReference>
<evidence type="ECO:0000313" key="3">
    <source>
        <dbReference type="EMBL" id="OGZ98389.1"/>
    </source>
</evidence>
<dbReference type="InterPro" id="IPR035093">
    <property type="entry name" value="RelE/ParE_toxin_dom_sf"/>
</dbReference>
<keyword evidence="1" id="KW-1277">Toxin-antitoxin system</keyword>
<dbReference type="PIRSF" id="PIRSF006156">
    <property type="entry name" value="YafQ"/>
    <property type="match status" value="1"/>
</dbReference>
<dbReference type="Gene3D" id="3.30.2310.20">
    <property type="entry name" value="RelE-like"/>
    <property type="match status" value="1"/>
</dbReference>
<organism evidence="3 4">
    <name type="scientific">Candidatus Sungbacteria bacterium RIFCSPHIGHO2_02_FULL_47_11</name>
    <dbReference type="NCBI Taxonomy" id="1802270"/>
    <lineage>
        <taxon>Bacteria</taxon>
        <taxon>Candidatus Sungiibacteriota</taxon>
    </lineage>
</organism>
<dbReference type="GO" id="GO:0006402">
    <property type="term" value="P:mRNA catabolic process"/>
    <property type="evidence" value="ECO:0007669"/>
    <property type="project" value="TreeGrafter"/>
</dbReference>
<sequence length="94" mass="11074">MYTLHYSQKFKKSYKKLKKSGKKKDVVLLKKVVAMLEMGKTLPEKYQNHFLSGAMSTYQECHIKDDLLLMYYKDRKNLVLILLDVGSHQELFGK</sequence>
<evidence type="ECO:0000313" key="4">
    <source>
        <dbReference type="Proteomes" id="UP000179023"/>
    </source>
</evidence>
<accession>A0A1G2KG23</accession>
<dbReference type="InterPro" id="IPR007712">
    <property type="entry name" value="RelE/ParE_toxin"/>
</dbReference>
<evidence type="ECO:0000256" key="2">
    <source>
        <dbReference type="PIRSR" id="PIRSR006156-1"/>
    </source>
</evidence>